<dbReference type="InterPro" id="IPR050900">
    <property type="entry name" value="Transposase_IS3/IS150/IS904"/>
</dbReference>
<dbReference type="SUPFAM" id="SSF53098">
    <property type="entry name" value="Ribonuclease H-like"/>
    <property type="match status" value="1"/>
</dbReference>
<dbReference type="PROSITE" id="PS50994">
    <property type="entry name" value="INTEGRASE"/>
    <property type="match status" value="1"/>
</dbReference>
<evidence type="ECO:0000313" key="3">
    <source>
        <dbReference type="Proteomes" id="UP000053235"/>
    </source>
</evidence>
<dbReference type="PANTHER" id="PTHR46889:SF4">
    <property type="entry name" value="TRANSPOSASE INSO FOR INSERTION SEQUENCE ELEMENT IS911B-RELATED"/>
    <property type="match status" value="1"/>
</dbReference>
<dbReference type="InterPro" id="IPR001584">
    <property type="entry name" value="Integrase_cat-core"/>
</dbReference>
<dbReference type="Gene3D" id="3.30.420.10">
    <property type="entry name" value="Ribonuclease H-like superfamily/Ribonuclease H"/>
    <property type="match status" value="1"/>
</dbReference>
<dbReference type="GO" id="GO:0003676">
    <property type="term" value="F:nucleic acid binding"/>
    <property type="evidence" value="ECO:0007669"/>
    <property type="project" value="InterPro"/>
</dbReference>
<evidence type="ECO:0000313" key="2">
    <source>
        <dbReference type="EMBL" id="CTQ75498.1"/>
    </source>
</evidence>
<dbReference type="InterPro" id="IPR012337">
    <property type="entry name" value="RNaseH-like_sf"/>
</dbReference>
<sequence>MIKSIHVKQKARHGASLLNWPPFRSDNGSAYTAKDTRIFAQQIGLKSCFTPVKSPQSNGMSEAFVKTLKCDYIRVNPLPDAEHVLSLIGAWIEDYNENYPHSGLKWKSPHEFIKALTETA</sequence>
<dbReference type="OrthoDB" id="9813285at2"/>
<dbReference type="Proteomes" id="UP000053235">
    <property type="component" value="Unassembled WGS sequence"/>
</dbReference>
<feature type="domain" description="Integrase catalytic" evidence="1">
    <location>
        <begin position="1"/>
        <end position="117"/>
    </location>
</feature>
<proteinExistence type="predicted"/>
<evidence type="ECO:0000259" key="1">
    <source>
        <dbReference type="PROSITE" id="PS50994"/>
    </source>
</evidence>
<accession>A0A0M7AK48</accession>
<protein>
    <submittedName>
        <fullName evidence="2">Insertion element IS2 transposase InsD</fullName>
    </submittedName>
</protein>
<dbReference type="Pfam" id="PF13683">
    <property type="entry name" value="rve_3"/>
    <property type="match status" value="1"/>
</dbReference>
<dbReference type="PANTHER" id="PTHR46889">
    <property type="entry name" value="TRANSPOSASE INSF FOR INSERTION SEQUENCE IS3B-RELATED"/>
    <property type="match status" value="1"/>
</dbReference>
<name>A0A0M7AK48_9HYPH</name>
<keyword evidence="3" id="KW-1185">Reference proteome</keyword>
<dbReference type="GO" id="GO:0015074">
    <property type="term" value="P:DNA integration"/>
    <property type="evidence" value="ECO:0007669"/>
    <property type="project" value="InterPro"/>
</dbReference>
<reference evidence="3" key="1">
    <citation type="submission" date="2015-07" db="EMBL/GenBank/DDBJ databases">
        <authorList>
            <person name="Rodrigo-Torres Lidia"/>
            <person name="Arahal R.David."/>
        </authorList>
    </citation>
    <scope>NUCLEOTIDE SEQUENCE [LARGE SCALE GENOMIC DNA]</scope>
    <source>
        <strain evidence="3">CECT 5112</strain>
    </source>
</reference>
<organism evidence="2 3">
    <name type="scientific">Roseibium alexandrii</name>
    <dbReference type="NCBI Taxonomy" id="388408"/>
    <lineage>
        <taxon>Bacteria</taxon>
        <taxon>Pseudomonadati</taxon>
        <taxon>Pseudomonadota</taxon>
        <taxon>Alphaproteobacteria</taxon>
        <taxon>Hyphomicrobiales</taxon>
        <taxon>Stappiaceae</taxon>
        <taxon>Roseibium</taxon>
    </lineage>
</organism>
<dbReference type="InterPro" id="IPR036397">
    <property type="entry name" value="RNaseH_sf"/>
</dbReference>
<dbReference type="STRING" id="388408.LAX5112_04262"/>
<gene>
    <name evidence="2" type="ORF">LAX5112_04262</name>
</gene>
<dbReference type="AlphaFoldDB" id="A0A0M7AK48"/>
<dbReference type="EMBL" id="CXWD01000021">
    <property type="protein sequence ID" value="CTQ75498.1"/>
    <property type="molecule type" value="Genomic_DNA"/>
</dbReference>